<dbReference type="InterPro" id="IPR036259">
    <property type="entry name" value="MFS_trans_sf"/>
</dbReference>
<feature type="transmembrane region" description="Helical" evidence="9">
    <location>
        <begin position="81"/>
        <end position="98"/>
    </location>
</feature>
<dbReference type="InterPro" id="IPR011701">
    <property type="entry name" value="MFS"/>
</dbReference>
<feature type="transmembrane region" description="Helical" evidence="9">
    <location>
        <begin position="278"/>
        <end position="297"/>
    </location>
</feature>
<feature type="transmembrane region" description="Helical" evidence="9">
    <location>
        <begin position="303"/>
        <end position="325"/>
    </location>
</feature>
<organism evidence="11 12">
    <name type="scientific">Piscirickettsia litoralis</name>
    <dbReference type="NCBI Taxonomy" id="1891921"/>
    <lineage>
        <taxon>Bacteria</taxon>
        <taxon>Pseudomonadati</taxon>
        <taxon>Pseudomonadota</taxon>
        <taxon>Gammaproteobacteria</taxon>
        <taxon>Thiotrichales</taxon>
        <taxon>Piscirickettsiaceae</taxon>
        <taxon>Piscirickettsia</taxon>
    </lineage>
</organism>
<feature type="transmembrane region" description="Helical" evidence="9">
    <location>
        <begin position="45"/>
        <end position="69"/>
    </location>
</feature>
<evidence type="ECO:0000313" key="12">
    <source>
        <dbReference type="Proteomes" id="UP000094329"/>
    </source>
</evidence>
<feature type="transmembrane region" description="Helical" evidence="9">
    <location>
        <begin position="104"/>
        <end position="127"/>
    </location>
</feature>
<dbReference type="InterPro" id="IPR020846">
    <property type="entry name" value="MFS_dom"/>
</dbReference>
<dbReference type="CDD" id="cd17471">
    <property type="entry name" value="MFS_Set"/>
    <property type="match status" value="1"/>
</dbReference>
<comment type="similarity">
    <text evidence="2">Belongs to the major facilitator superfamily. Set transporter family.</text>
</comment>
<keyword evidence="5" id="KW-0762">Sugar transport</keyword>
<feature type="domain" description="Major facilitator superfamily (MFS) profile" evidence="10">
    <location>
        <begin position="13"/>
        <end position="389"/>
    </location>
</feature>
<dbReference type="SUPFAM" id="SSF103473">
    <property type="entry name" value="MFS general substrate transporter"/>
    <property type="match status" value="1"/>
</dbReference>
<keyword evidence="7 9" id="KW-1133">Transmembrane helix</keyword>
<evidence type="ECO:0000259" key="10">
    <source>
        <dbReference type="PROSITE" id="PS50850"/>
    </source>
</evidence>
<feature type="transmembrane region" description="Helical" evidence="9">
    <location>
        <begin position="364"/>
        <end position="382"/>
    </location>
</feature>
<dbReference type="Proteomes" id="UP000094329">
    <property type="component" value="Unassembled WGS sequence"/>
</dbReference>
<feature type="transmembrane region" description="Helical" evidence="9">
    <location>
        <begin position="15"/>
        <end position="39"/>
    </location>
</feature>
<dbReference type="Gene3D" id="1.20.1250.20">
    <property type="entry name" value="MFS general substrate transporter like domains"/>
    <property type="match status" value="2"/>
</dbReference>
<dbReference type="PANTHER" id="PTHR23535">
    <property type="entry name" value="SUGAR EFFLUX TRANSPORTER A-RELATED"/>
    <property type="match status" value="1"/>
</dbReference>
<reference evidence="11 12" key="1">
    <citation type="submission" date="2016-08" db="EMBL/GenBank/DDBJ databases">
        <title>Draft genome sequence of Candidatus Piscirickettsia litoralis, from seawater.</title>
        <authorList>
            <person name="Wan X."/>
            <person name="Lee A.J."/>
            <person name="Hou S."/>
            <person name="Donachie S.P."/>
        </authorList>
    </citation>
    <scope>NUCLEOTIDE SEQUENCE [LARGE SCALE GENOMIC DNA]</scope>
    <source>
        <strain evidence="11 12">Y2</strain>
    </source>
</reference>
<dbReference type="PROSITE" id="PS50850">
    <property type="entry name" value="MFS"/>
    <property type="match status" value="1"/>
</dbReference>
<feature type="transmembrane region" description="Helical" evidence="9">
    <location>
        <begin position="171"/>
        <end position="192"/>
    </location>
</feature>
<proteinExistence type="inferred from homology"/>
<evidence type="ECO:0000313" key="11">
    <source>
        <dbReference type="EMBL" id="ODN41323.1"/>
    </source>
</evidence>
<feature type="transmembrane region" description="Helical" evidence="9">
    <location>
        <begin position="337"/>
        <end position="358"/>
    </location>
</feature>
<name>A0ABX2ZXW6_9GAMM</name>
<keyword evidence="4" id="KW-1003">Cell membrane</keyword>
<evidence type="ECO:0000256" key="5">
    <source>
        <dbReference type="ARBA" id="ARBA00022597"/>
    </source>
</evidence>
<protein>
    <recommendedName>
        <fullName evidence="10">Major facilitator superfamily (MFS) profile domain-containing protein</fullName>
    </recommendedName>
</protein>
<accession>A0ABX2ZXW6</accession>
<comment type="subcellular location">
    <subcellularLocation>
        <location evidence="1">Cell membrane</location>
        <topology evidence="1">Multi-pass membrane protein</topology>
    </subcellularLocation>
</comment>
<evidence type="ECO:0000256" key="6">
    <source>
        <dbReference type="ARBA" id="ARBA00022692"/>
    </source>
</evidence>
<keyword evidence="6 9" id="KW-0812">Transmembrane</keyword>
<dbReference type="PANTHER" id="PTHR23535:SF2">
    <property type="entry name" value="SUGAR EFFLUX TRANSPORTER A-RELATED"/>
    <property type="match status" value="1"/>
</dbReference>
<keyword evidence="12" id="KW-1185">Reference proteome</keyword>
<dbReference type="EMBL" id="MDTU01000004">
    <property type="protein sequence ID" value="ODN41323.1"/>
    <property type="molecule type" value="Genomic_DNA"/>
</dbReference>
<evidence type="ECO:0000256" key="2">
    <source>
        <dbReference type="ARBA" id="ARBA00006523"/>
    </source>
</evidence>
<evidence type="ECO:0000256" key="4">
    <source>
        <dbReference type="ARBA" id="ARBA00022475"/>
    </source>
</evidence>
<sequence>MRTLPLLRQNDSKSLVFLLVIFLTGIAVALQFSTLSLFLANDINANSLLIGLFYAVNAVAGILVSQLLASYSDNNSALKQIIISCCIAGVLMSTLFAFNRNYWLLLIFGVLLSSIASTTSPLLFAHAREYTKQQKKDSNMFITVMRSLYSLAWVVGPPISFVIAIDYGFFFLYLVATIMFLFCTLVVMLKLPKSTNPKFTQAHKINVWENRDVRLLFTASTLMWTSNNMYRISMPLYVFYSLHLNEKLAGIMMGIAACVEIPAMLVSGYYTRKIGKHNMMLISASAGILFYGGLLYFHTQNQLLEIQLFCAMFVGILASTGMCYFQDLLGHAPCIGTTLYSNTMKAGAVISGVLSGVVTKWFGFHGVFETSLLLIIISLICLSKMDKGKCYKT</sequence>
<comment type="caution">
    <text evidence="11">The sequence shown here is derived from an EMBL/GenBank/DDBJ whole genome shotgun (WGS) entry which is preliminary data.</text>
</comment>
<evidence type="ECO:0000256" key="8">
    <source>
        <dbReference type="ARBA" id="ARBA00023136"/>
    </source>
</evidence>
<gene>
    <name evidence="11" type="ORF">BGC07_17345</name>
</gene>
<feature type="transmembrane region" description="Helical" evidence="9">
    <location>
        <begin position="148"/>
        <end position="165"/>
    </location>
</feature>
<dbReference type="Pfam" id="PF07690">
    <property type="entry name" value="MFS_1"/>
    <property type="match status" value="1"/>
</dbReference>
<evidence type="ECO:0000256" key="9">
    <source>
        <dbReference type="SAM" id="Phobius"/>
    </source>
</evidence>
<evidence type="ECO:0000256" key="3">
    <source>
        <dbReference type="ARBA" id="ARBA00022448"/>
    </source>
</evidence>
<evidence type="ECO:0000256" key="7">
    <source>
        <dbReference type="ARBA" id="ARBA00022989"/>
    </source>
</evidence>
<keyword evidence="3" id="KW-0813">Transport</keyword>
<keyword evidence="8 9" id="KW-0472">Membrane</keyword>
<evidence type="ECO:0000256" key="1">
    <source>
        <dbReference type="ARBA" id="ARBA00004651"/>
    </source>
</evidence>
<feature type="transmembrane region" description="Helical" evidence="9">
    <location>
        <begin position="250"/>
        <end position="271"/>
    </location>
</feature>